<comment type="subcellular location">
    <subcellularLocation>
        <location evidence="1 15">Cytoplasm</location>
    </subcellularLocation>
</comment>
<dbReference type="CDD" id="cd03586">
    <property type="entry name" value="PolY_Pol_IV_kappa"/>
    <property type="match status" value="1"/>
</dbReference>
<dbReference type="EC" id="2.7.7.7" evidence="15"/>
<dbReference type="InterPro" id="IPR050116">
    <property type="entry name" value="DNA_polymerase-Y"/>
</dbReference>
<evidence type="ECO:0000256" key="2">
    <source>
        <dbReference type="ARBA" id="ARBA00010945"/>
    </source>
</evidence>
<dbReference type="GO" id="GO:0006261">
    <property type="term" value="P:DNA-templated DNA replication"/>
    <property type="evidence" value="ECO:0007669"/>
    <property type="project" value="UniProtKB-UniRule"/>
</dbReference>
<dbReference type="Pfam" id="PF21999">
    <property type="entry name" value="IMS_HHH_1"/>
    <property type="match status" value="1"/>
</dbReference>
<dbReference type="Gene3D" id="1.10.150.20">
    <property type="entry name" value="5' to 3' exonuclease, C-terminal subdomain"/>
    <property type="match status" value="1"/>
</dbReference>
<dbReference type="SUPFAM" id="SSF56672">
    <property type="entry name" value="DNA/RNA polymerases"/>
    <property type="match status" value="1"/>
</dbReference>
<name>A0A288QSY4_9LACO</name>
<keyword evidence="5 15" id="KW-0808">Transferase</keyword>
<dbReference type="InterPro" id="IPR001126">
    <property type="entry name" value="UmuC"/>
</dbReference>
<sequence>MADLLEIALQLNSERQIVHVDMDAFYAQVEMREHPEYRQRQLILAEDPRHNGGHGVVATANYAARALGVHSAMSAIEALRLAPDALFVRPNFTLYRAVSAQVHEIFHRYTDIVEGVAFDEAYLDVTANKLGFTAAIALAHHMQQTIFDELHLTSSVGVSFNKFLAKLASEHNKPVGFTFVGVDDIRSFLDPLPVGDIQGVGKQTEIKMKELGIETGAQLYQTDQSTLLAHFGKMGYEFYRRIRGVDDRQVEWQRERKSLGNERTFNPFLQSEEEVQAQLTRLAELLATALTKRQMHGKTLVLKVRTEAFVTETKRLTQIDFYANDALLFERLAQEIWEDLGGFQERIRLLGLTMTGLAPVTFENLPLDLYH</sequence>
<keyword evidence="12 15" id="KW-0238">DNA-binding</keyword>
<comment type="caution">
    <text evidence="16">The sequence shown here is derived from an EMBL/GenBank/DDBJ whole genome shotgun (WGS) entry which is preliminary data.</text>
</comment>
<dbReference type="InterPro" id="IPR017961">
    <property type="entry name" value="DNA_pol_Y-fam_little_finger"/>
</dbReference>
<accession>A0A288QSY4</accession>
<keyword evidence="17" id="KW-1185">Reference proteome</keyword>
<proteinExistence type="inferred from homology"/>
<dbReference type="PANTHER" id="PTHR11076">
    <property type="entry name" value="DNA REPAIR POLYMERASE UMUC / TRANSFERASE FAMILY MEMBER"/>
    <property type="match status" value="1"/>
</dbReference>
<dbReference type="InterPro" id="IPR022880">
    <property type="entry name" value="DNApol_IV"/>
</dbReference>
<dbReference type="Gene3D" id="3.30.70.270">
    <property type="match status" value="1"/>
</dbReference>
<dbReference type="EMBL" id="QRAS01000001">
    <property type="protein sequence ID" value="RDL11702.1"/>
    <property type="molecule type" value="Genomic_DNA"/>
</dbReference>
<dbReference type="NCBIfam" id="NF002677">
    <property type="entry name" value="PRK02406.1"/>
    <property type="match status" value="1"/>
</dbReference>
<evidence type="ECO:0000256" key="8">
    <source>
        <dbReference type="ARBA" id="ARBA00022723"/>
    </source>
</evidence>
<evidence type="ECO:0000256" key="6">
    <source>
        <dbReference type="ARBA" id="ARBA00022695"/>
    </source>
</evidence>
<evidence type="ECO:0000256" key="9">
    <source>
        <dbReference type="ARBA" id="ARBA00022763"/>
    </source>
</evidence>
<evidence type="ECO:0000256" key="7">
    <source>
        <dbReference type="ARBA" id="ARBA00022705"/>
    </source>
</evidence>
<dbReference type="SUPFAM" id="SSF100879">
    <property type="entry name" value="Lesion bypass DNA polymerase (Y-family), little finger domain"/>
    <property type="match status" value="1"/>
</dbReference>
<dbReference type="GO" id="GO:0005829">
    <property type="term" value="C:cytosol"/>
    <property type="evidence" value="ECO:0007669"/>
    <property type="project" value="TreeGrafter"/>
</dbReference>
<dbReference type="GO" id="GO:0003684">
    <property type="term" value="F:damaged DNA binding"/>
    <property type="evidence" value="ECO:0007669"/>
    <property type="project" value="InterPro"/>
</dbReference>
<dbReference type="Proteomes" id="UP000254912">
    <property type="component" value="Unassembled WGS sequence"/>
</dbReference>
<evidence type="ECO:0000313" key="16">
    <source>
        <dbReference type="EMBL" id="RDL11702.1"/>
    </source>
</evidence>
<dbReference type="GO" id="GO:0009432">
    <property type="term" value="P:SOS response"/>
    <property type="evidence" value="ECO:0007669"/>
    <property type="project" value="TreeGrafter"/>
</dbReference>
<reference evidence="16 17" key="1">
    <citation type="submission" date="2018-07" db="EMBL/GenBank/DDBJ databases">
        <title>Genomic Encyclopedia of Type Strains, Phase III (KMG-III): the genomes of soil and plant-associated and newly described type strains.</title>
        <authorList>
            <person name="Whitman W."/>
        </authorList>
    </citation>
    <scope>NUCLEOTIDE SEQUENCE [LARGE SCALE GENOMIC DNA]</scope>
    <source>
        <strain evidence="16 17">CECT 7031</strain>
    </source>
</reference>
<dbReference type="PROSITE" id="PS50173">
    <property type="entry name" value="UMUC"/>
    <property type="match status" value="1"/>
</dbReference>
<dbReference type="GO" id="GO:0003887">
    <property type="term" value="F:DNA-directed DNA polymerase activity"/>
    <property type="evidence" value="ECO:0007669"/>
    <property type="project" value="UniProtKB-UniRule"/>
</dbReference>
<dbReference type="InterPro" id="IPR036775">
    <property type="entry name" value="DNA_pol_Y-fam_lit_finger_sf"/>
</dbReference>
<dbReference type="GO" id="GO:0042276">
    <property type="term" value="P:error-prone translesion synthesis"/>
    <property type="evidence" value="ECO:0007669"/>
    <property type="project" value="TreeGrafter"/>
</dbReference>
<keyword evidence="6 15" id="KW-0548">Nucleotidyltransferase</keyword>
<evidence type="ECO:0000256" key="15">
    <source>
        <dbReference type="HAMAP-Rule" id="MF_01113"/>
    </source>
</evidence>
<dbReference type="FunFam" id="3.30.1490.100:FF:000004">
    <property type="entry name" value="DNA polymerase IV"/>
    <property type="match status" value="1"/>
</dbReference>
<dbReference type="HAMAP" id="MF_01113">
    <property type="entry name" value="DNApol_IV"/>
    <property type="match status" value="1"/>
</dbReference>
<keyword evidence="8 15" id="KW-0479">Metal-binding</keyword>
<feature type="active site" evidence="15">
    <location>
        <position position="120"/>
    </location>
</feature>
<evidence type="ECO:0000256" key="12">
    <source>
        <dbReference type="ARBA" id="ARBA00023125"/>
    </source>
</evidence>
<dbReference type="PANTHER" id="PTHR11076:SF33">
    <property type="entry name" value="DNA POLYMERASE KAPPA"/>
    <property type="match status" value="1"/>
</dbReference>
<keyword evidence="13 15" id="KW-0234">DNA repair</keyword>
<keyword evidence="10 15" id="KW-0460">Magnesium</keyword>
<gene>
    <name evidence="15" type="primary">dinB</name>
    <name evidence="16" type="ORF">DFP99_0120</name>
</gene>
<dbReference type="GO" id="GO:0000287">
    <property type="term" value="F:magnesium ion binding"/>
    <property type="evidence" value="ECO:0007669"/>
    <property type="project" value="UniProtKB-UniRule"/>
</dbReference>
<dbReference type="Pfam" id="PF11799">
    <property type="entry name" value="IMS_C"/>
    <property type="match status" value="1"/>
</dbReference>
<feature type="site" description="Substrate discrimination" evidence="15">
    <location>
        <position position="26"/>
    </location>
</feature>
<dbReference type="GO" id="GO:0006281">
    <property type="term" value="P:DNA repair"/>
    <property type="evidence" value="ECO:0007669"/>
    <property type="project" value="UniProtKB-UniRule"/>
</dbReference>
<evidence type="ECO:0000256" key="14">
    <source>
        <dbReference type="ARBA" id="ARBA00049244"/>
    </source>
</evidence>
<organism evidence="16 17">
    <name type="scientific">Weissella soli</name>
    <dbReference type="NCBI Taxonomy" id="155866"/>
    <lineage>
        <taxon>Bacteria</taxon>
        <taxon>Bacillati</taxon>
        <taxon>Bacillota</taxon>
        <taxon>Bacilli</taxon>
        <taxon>Lactobacillales</taxon>
        <taxon>Lactobacillaceae</taxon>
        <taxon>Weissella</taxon>
    </lineage>
</organism>
<evidence type="ECO:0000256" key="3">
    <source>
        <dbReference type="ARBA" id="ARBA00022457"/>
    </source>
</evidence>
<feature type="binding site" evidence="15">
    <location>
        <position position="119"/>
    </location>
    <ligand>
        <name>Mg(2+)</name>
        <dbReference type="ChEBI" id="CHEBI:18420"/>
    </ligand>
</feature>
<evidence type="ECO:0000256" key="1">
    <source>
        <dbReference type="ARBA" id="ARBA00004496"/>
    </source>
</evidence>
<feature type="binding site" evidence="15">
    <location>
        <position position="21"/>
    </location>
    <ligand>
        <name>Mg(2+)</name>
        <dbReference type="ChEBI" id="CHEBI:18420"/>
    </ligand>
</feature>
<evidence type="ECO:0000256" key="5">
    <source>
        <dbReference type="ARBA" id="ARBA00022679"/>
    </source>
</evidence>
<dbReference type="Pfam" id="PF00817">
    <property type="entry name" value="IMS"/>
    <property type="match status" value="1"/>
</dbReference>
<dbReference type="Gene3D" id="3.30.1490.100">
    <property type="entry name" value="DNA polymerase, Y-family, little finger domain"/>
    <property type="match status" value="1"/>
</dbReference>
<dbReference type="KEGG" id="wso:WSWS_00491"/>
<evidence type="ECO:0000256" key="4">
    <source>
        <dbReference type="ARBA" id="ARBA00022490"/>
    </source>
</evidence>
<comment type="function">
    <text evidence="15">Poorly processive, error-prone DNA polymerase involved in untargeted mutagenesis. Copies undamaged DNA at stalled replication forks, which arise in vivo from mismatched or misaligned primer ends. These misaligned primers can be extended by PolIV. Exhibits no 3'-5' exonuclease (proofreading) activity. May be involved in translesional synthesis, in conjunction with the beta clamp from PolIII.</text>
</comment>
<keyword evidence="7 15" id="KW-0235">DNA replication</keyword>
<dbReference type="InterPro" id="IPR043128">
    <property type="entry name" value="Rev_trsase/Diguanyl_cyclase"/>
</dbReference>
<evidence type="ECO:0000256" key="10">
    <source>
        <dbReference type="ARBA" id="ARBA00022842"/>
    </source>
</evidence>
<comment type="similarity">
    <text evidence="2 15">Belongs to the DNA polymerase type-Y family.</text>
</comment>
<dbReference type="AlphaFoldDB" id="A0A288QSY4"/>
<keyword evidence="9 15" id="KW-0227">DNA damage</keyword>
<evidence type="ECO:0000256" key="11">
    <source>
        <dbReference type="ARBA" id="ARBA00022932"/>
    </source>
</evidence>
<keyword evidence="3 15" id="KW-0515">Mutator protein</keyword>
<protein>
    <recommendedName>
        <fullName evidence="15">DNA polymerase IV</fullName>
        <shortName evidence="15">Pol IV</shortName>
        <ecNumber evidence="15">2.7.7.7</ecNumber>
    </recommendedName>
</protein>
<dbReference type="Gene3D" id="3.40.1170.60">
    <property type="match status" value="1"/>
</dbReference>
<comment type="catalytic activity">
    <reaction evidence="14 15">
        <text>DNA(n) + a 2'-deoxyribonucleoside 5'-triphosphate = DNA(n+1) + diphosphate</text>
        <dbReference type="Rhea" id="RHEA:22508"/>
        <dbReference type="Rhea" id="RHEA-COMP:17339"/>
        <dbReference type="Rhea" id="RHEA-COMP:17340"/>
        <dbReference type="ChEBI" id="CHEBI:33019"/>
        <dbReference type="ChEBI" id="CHEBI:61560"/>
        <dbReference type="ChEBI" id="CHEBI:173112"/>
        <dbReference type="EC" id="2.7.7.7"/>
    </reaction>
</comment>
<dbReference type="InterPro" id="IPR053848">
    <property type="entry name" value="IMS_HHH_1"/>
</dbReference>
<comment type="cofactor">
    <cofactor evidence="15">
        <name>Mg(2+)</name>
        <dbReference type="ChEBI" id="CHEBI:18420"/>
    </cofactor>
    <text evidence="15">Binds 2 magnesium ions per subunit.</text>
</comment>
<dbReference type="InterPro" id="IPR043502">
    <property type="entry name" value="DNA/RNA_pol_sf"/>
</dbReference>
<keyword evidence="4 15" id="KW-0963">Cytoplasm</keyword>
<evidence type="ECO:0000256" key="13">
    <source>
        <dbReference type="ARBA" id="ARBA00023204"/>
    </source>
</evidence>
<keyword evidence="11 15" id="KW-0239">DNA-directed DNA polymerase</keyword>
<comment type="subunit">
    <text evidence="15">Monomer.</text>
</comment>
<evidence type="ECO:0000313" key="17">
    <source>
        <dbReference type="Proteomes" id="UP000254912"/>
    </source>
</evidence>